<accession>A0A0G4FBR3</accession>
<evidence type="ECO:0000256" key="2">
    <source>
        <dbReference type="SAM" id="SignalP"/>
    </source>
</evidence>
<dbReference type="PANTHER" id="PTHR43173:SF12">
    <property type="entry name" value="PROTEIN KINASE SUPERFAMILY PROTEIN"/>
    <property type="match status" value="1"/>
</dbReference>
<dbReference type="GO" id="GO:0005524">
    <property type="term" value="F:ATP binding"/>
    <property type="evidence" value="ECO:0007669"/>
    <property type="project" value="InterPro"/>
</dbReference>
<organism evidence="4">
    <name type="scientific">Chromera velia CCMP2878</name>
    <dbReference type="NCBI Taxonomy" id="1169474"/>
    <lineage>
        <taxon>Eukaryota</taxon>
        <taxon>Sar</taxon>
        <taxon>Alveolata</taxon>
        <taxon>Colpodellida</taxon>
        <taxon>Chromeraceae</taxon>
        <taxon>Chromera</taxon>
    </lineage>
</organism>
<dbReference type="Pfam" id="PF03109">
    <property type="entry name" value="ABC1"/>
    <property type="match status" value="1"/>
</dbReference>
<proteinExistence type="predicted"/>
<name>A0A0G4FBR3_9ALVE</name>
<feature type="region of interest" description="Disordered" evidence="1">
    <location>
        <begin position="652"/>
        <end position="672"/>
    </location>
</feature>
<feature type="compositionally biased region" description="Basic and acidic residues" evidence="1">
    <location>
        <begin position="54"/>
        <end position="63"/>
    </location>
</feature>
<dbReference type="InterPro" id="IPR051130">
    <property type="entry name" value="Mito_struct-func_regulator"/>
</dbReference>
<dbReference type="GO" id="GO:0004672">
    <property type="term" value="F:protein kinase activity"/>
    <property type="evidence" value="ECO:0007669"/>
    <property type="project" value="InterPro"/>
</dbReference>
<evidence type="ECO:0000256" key="1">
    <source>
        <dbReference type="SAM" id="MobiDB-lite"/>
    </source>
</evidence>
<dbReference type="InterPro" id="IPR000719">
    <property type="entry name" value="Prot_kinase_dom"/>
</dbReference>
<dbReference type="InterPro" id="IPR004147">
    <property type="entry name" value="ABC1_dom"/>
</dbReference>
<dbReference type="CDD" id="cd05121">
    <property type="entry name" value="ABC1_ADCK3-like"/>
    <property type="match status" value="1"/>
</dbReference>
<dbReference type="VEuPathDB" id="CryptoDB:Cvel_16172"/>
<feature type="compositionally biased region" description="Basic and acidic residues" evidence="1">
    <location>
        <begin position="652"/>
        <end position="664"/>
    </location>
</feature>
<evidence type="ECO:0000259" key="3">
    <source>
        <dbReference type="PROSITE" id="PS50011"/>
    </source>
</evidence>
<gene>
    <name evidence="4" type="ORF">Cvel_16172</name>
</gene>
<feature type="signal peptide" evidence="2">
    <location>
        <begin position="1"/>
        <end position="20"/>
    </location>
</feature>
<dbReference type="EMBL" id="CDMZ01000258">
    <property type="protein sequence ID" value="CEM10353.1"/>
    <property type="molecule type" value="Genomic_DNA"/>
</dbReference>
<evidence type="ECO:0000313" key="4">
    <source>
        <dbReference type="EMBL" id="CEM10353.1"/>
    </source>
</evidence>
<dbReference type="AlphaFoldDB" id="A0A0G4FBR3"/>
<sequence length="672" mass="74169">MTLCSLRLFLFCLTLSPVSGFVPLPLSAFRRGWRETPQEGRDGRTLLRDLATTAEKETGRETSEPVSEDPGLPSSAGVQWPQPLSFTERLQRTAKFWSVGLPILLAYKVEEAKMAYAKEAGEGLLEEEEETRWNELHEWGSDAMLECIKDLKGYYVKTGQVISTRSDLFPPQYTSKLRCLQDQFEPMPSSLVKAVVSEELLDGGPLSELFRSFEDEPLGSASIAQVHKAVLLDGRPVAVKVQRPGIAPRLLADIGNLKLFATRLRSLLPLDYVKVFTEIEAVLSYELDFLYEAQAAQKVLAAVTHTPGNAPAPAPLDVPQVIPGLVTKRVMVMEFVDGTPLNMLSEEMKRRGVDPDSDESKFAGRAILSALTEAYARMIFGPGFIHGDPHPGNIFVLDGARTALLDCGQVKQLKGEYKRKTAVLILLIQKWTKLSDRIQKAEEAGKEVGALVMRREGVVSELAEAVKRFGVTLTDDKMDTAAAALAIILFGSPDEETALPGGFAPELEIGAGSPIQYVASFPQEMVLLGRATVLIKGIANALNIQWDLADRWARHAREALSHQELMPPWAIQYGRDGKPLTTSDGALLGVGQRGPGNMRGPGERPRLGEVASLSGAWLWGKGVQVGSVFYRLLPLRAQESLKRRALRRELRRQEREEERLRKEEEDIVLGES</sequence>
<keyword evidence="2" id="KW-0732">Signal</keyword>
<dbReference type="PhylomeDB" id="A0A0G4FBR3"/>
<dbReference type="InterPro" id="IPR011009">
    <property type="entry name" value="Kinase-like_dom_sf"/>
</dbReference>
<dbReference type="SUPFAM" id="SSF56112">
    <property type="entry name" value="Protein kinase-like (PK-like)"/>
    <property type="match status" value="1"/>
</dbReference>
<protein>
    <recommendedName>
        <fullName evidence="3">Protein kinase domain-containing protein</fullName>
    </recommendedName>
</protein>
<feature type="domain" description="Protein kinase" evidence="3">
    <location>
        <begin position="212"/>
        <end position="618"/>
    </location>
</feature>
<reference evidence="4" key="1">
    <citation type="submission" date="2014-11" db="EMBL/GenBank/DDBJ databases">
        <authorList>
            <person name="Otto D Thomas"/>
            <person name="Naeem Raeece"/>
        </authorList>
    </citation>
    <scope>NUCLEOTIDE SEQUENCE</scope>
</reference>
<feature type="chain" id="PRO_5005188376" description="Protein kinase domain-containing protein" evidence="2">
    <location>
        <begin position="21"/>
        <end position="672"/>
    </location>
</feature>
<dbReference type="PANTHER" id="PTHR43173">
    <property type="entry name" value="ABC1 FAMILY PROTEIN"/>
    <property type="match status" value="1"/>
</dbReference>
<dbReference type="PROSITE" id="PS50011">
    <property type="entry name" value="PROTEIN_KINASE_DOM"/>
    <property type="match status" value="1"/>
</dbReference>
<feature type="region of interest" description="Disordered" evidence="1">
    <location>
        <begin position="54"/>
        <end position="80"/>
    </location>
</feature>